<dbReference type="Pfam" id="PF01966">
    <property type="entry name" value="HD"/>
    <property type="match status" value="1"/>
</dbReference>
<dbReference type="CDD" id="cd00077">
    <property type="entry name" value="HDc"/>
    <property type="match status" value="1"/>
</dbReference>
<dbReference type="SMART" id="SM00471">
    <property type="entry name" value="HDc"/>
    <property type="match status" value="1"/>
</dbReference>
<protein>
    <submittedName>
        <fullName evidence="2">Phosphohydrolase</fullName>
    </submittedName>
</protein>
<dbReference type="Proteomes" id="UP000240357">
    <property type="component" value="Unassembled WGS sequence"/>
</dbReference>
<keyword evidence="3" id="KW-1185">Reference proteome</keyword>
<evidence type="ECO:0000313" key="3">
    <source>
        <dbReference type="Proteomes" id="UP000240357"/>
    </source>
</evidence>
<proteinExistence type="predicted"/>
<evidence type="ECO:0000259" key="1">
    <source>
        <dbReference type="SMART" id="SM00471"/>
    </source>
</evidence>
<dbReference type="SUPFAM" id="SSF109604">
    <property type="entry name" value="HD-domain/PDEase-like"/>
    <property type="match status" value="1"/>
</dbReference>
<comment type="caution">
    <text evidence="2">The sequence shown here is derived from an EMBL/GenBank/DDBJ whole genome shotgun (WGS) entry which is preliminary data.</text>
</comment>
<accession>A0A2T2YEK6</accession>
<dbReference type="GO" id="GO:0016787">
    <property type="term" value="F:hydrolase activity"/>
    <property type="evidence" value="ECO:0007669"/>
    <property type="project" value="UniProtKB-KW"/>
</dbReference>
<dbReference type="Gene3D" id="1.10.3210.10">
    <property type="entry name" value="Hypothetical protein af1432"/>
    <property type="match status" value="1"/>
</dbReference>
<dbReference type="RefSeq" id="WP_106928978.1">
    <property type="nucleotide sequence ID" value="NZ_PYFT01000001.1"/>
</dbReference>
<sequence length="195" mass="22237">MCFIKTYSGLQVELLEPRADQIELEDIAHGLAMKCRFSGQTNQFYSVAEHSVRVAYLLLEMYQNPLLAMAGLMHDAAEAYLPDIATPLKRIIQGFHVIEEGLMQVITLKFKLPPPVITQFKIKLADRTLLVTEGRDLMAWDLSEAWCQDFPPPMKIEIRPLPWADAKAIFLKTYLDLQARIRAYDAEANELEQVA</sequence>
<evidence type="ECO:0000313" key="2">
    <source>
        <dbReference type="EMBL" id="PSR53888.1"/>
    </source>
</evidence>
<dbReference type="AlphaFoldDB" id="A0A2T2YEK6"/>
<keyword evidence="2" id="KW-0378">Hydrolase</keyword>
<organism evidence="2 3">
    <name type="scientific">Adhaeribacter arboris</name>
    <dbReference type="NCBI Taxonomy" id="2072846"/>
    <lineage>
        <taxon>Bacteria</taxon>
        <taxon>Pseudomonadati</taxon>
        <taxon>Bacteroidota</taxon>
        <taxon>Cytophagia</taxon>
        <taxon>Cytophagales</taxon>
        <taxon>Hymenobacteraceae</taxon>
        <taxon>Adhaeribacter</taxon>
    </lineage>
</organism>
<dbReference type="EMBL" id="PYFT01000001">
    <property type="protein sequence ID" value="PSR53888.1"/>
    <property type="molecule type" value="Genomic_DNA"/>
</dbReference>
<dbReference type="InterPro" id="IPR006674">
    <property type="entry name" value="HD_domain"/>
</dbReference>
<gene>
    <name evidence="2" type="ORF">AHMF7605_10350</name>
</gene>
<dbReference type="InterPro" id="IPR003607">
    <property type="entry name" value="HD/PDEase_dom"/>
</dbReference>
<feature type="domain" description="HD/PDEase" evidence="1">
    <location>
        <begin position="43"/>
        <end position="140"/>
    </location>
</feature>
<reference evidence="2 3" key="1">
    <citation type="submission" date="2018-03" db="EMBL/GenBank/DDBJ databases">
        <title>Adhaeribacter sp. HMF7605 Genome sequencing and assembly.</title>
        <authorList>
            <person name="Kang H."/>
            <person name="Kang J."/>
            <person name="Cha I."/>
            <person name="Kim H."/>
            <person name="Joh K."/>
        </authorList>
    </citation>
    <scope>NUCLEOTIDE SEQUENCE [LARGE SCALE GENOMIC DNA]</scope>
    <source>
        <strain evidence="2 3">HMF7605</strain>
    </source>
</reference>
<name>A0A2T2YEK6_9BACT</name>
<dbReference type="OrthoDB" id="1099791at2"/>